<feature type="domain" description="Cytochrome c" evidence="6">
    <location>
        <begin position="22"/>
        <end position="134"/>
    </location>
</feature>
<dbReference type="Proteomes" id="UP000201838">
    <property type="component" value="Unassembled WGS sequence"/>
</dbReference>
<protein>
    <recommendedName>
        <fullName evidence="6">Cytochrome c domain-containing protein</fullName>
    </recommendedName>
</protein>
<evidence type="ECO:0000259" key="6">
    <source>
        <dbReference type="PROSITE" id="PS51007"/>
    </source>
</evidence>
<dbReference type="InterPro" id="IPR036909">
    <property type="entry name" value="Cyt_c-like_dom_sf"/>
</dbReference>
<evidence type="ECO:0000256" key="3">
    <source>
        <dbReference type="ARBA" id="ARBA00023004"/>
    </source>
</evidence>
<keyword evidence="8" id="KW-1185">Reference proteome</keyword>
<sequence length="135" mass="14565">MQFTKLFAAAASLLLPLSVSAQDVDYGQALYEQYCATCHGLNGKGAGPLTELMLEKPEDLTLLSANNETEPGAFPMLRIIHVIDGRTGVRAHGGSMPTYGEIFMSEAVDRGQTGSVLETRGRILSLAMYLESIQQ</sequence>
<dbReference type="SUPFAM" id="SSF46626">
    <property type="entry name" value="Cytochrome c"/>
    <property type="match status" value="1"/>
</dbReference>
<name>A0A238IYM9_9RHOB</name>
<evidence type="ECO:0000256" key="1">
    <source>
        <dbReference type="ARBA" id="ARBA00022617"/>
    </source>
</evidence>
<gene>
    <name evidence="7" type="ORF">BOA8489_01223</name>
</gene>
<keyword evidence="2 4" id="KW-0479">Metal-binding</keyword>
<evidence type="ECO:0000256" key="4">
    <source>
        <dbReference type="PROSITE-ProRule" id="PRU00433"/>
    </source>
</evidence>
<dbReference type="GO" id="GO:0020037">
    <property type="term" value="F:heme binding"/>
    <property type="evidence" value="ECO:0007669"/>
    <property type="project" value="InterPro"/>
</dbReference>
<dbReference type="EMBL" id="FXXQ01000003">
    <property type="protein sequence ID" value="SMX23121.1"/>
    <property type="molecule type" value="Genomic_DNA"/>
</dbReference>
<dbReference type="GO" id="GO:0009055">
    <property type="term" value="F:electron transfer activity"/>
    <property type="evidence" value="ECO:0007669"/>
    <property type="project" value="InterPro"/>
</dbReference>
<dbReference type="RefSeq" id="WP_245813684.1">
    <property type="nucleotide sequence ID" value="NZ_FXXQ01000003.1"/>
</dbReference>
<keyword evidence="3 4" id="KW-0408">Iron</keyword>
<dbReference type="InterPro" id="IPR009056">
    <property type="entry name" value="Cyt_c-like_dom"/>
</dbReference>
<feature type="signal peptide" evidence="5">
    <location>
        <begin position="1"/>
        <end position="21"/>
    </location>
</feature>
<keyword evidence="1 4" id="KW-0349">Heme</keyword>
<keyword evidence="5" id="KW-0732">Signal</keyword>
<feature type="chain" id="PRO_5013348450" description="Cytochrome c domain-containing protein" evidence="5">
    <location>
        <begin position="22"/>
        <end position="135"/>
    </location>
</feature>
<dbReference type="PROSITE" id="PS51007">
    <property type="entry name" value="CYTC"/>
    <property type="match status" value="1"/>
</dbReference>
<proteinExistence type="predicted"/>
<evidence type="ECO:0000313" key="8">
    <source>
        <dbReference type="Proteomes" id="UP000201838"/>
    </source>
</evidence>
<dbReference type="Pfam" id="PF13442">
    <property type="entry name" value="Cytochrome_CBB3"/>
    <property type="match status" value="1"/>
</dbReference>
<dbReference type="Gene3D" id="1.10.760.10">
    <property type="entry name" value="Cytochrome c-like domain"/>
    <property type="match status" value="1"/>
</dbReference>
<accession>A0A238IYM9</accession>
<evidence type="ECO:0000313" key="7">
    <source>
        <dbReference type="EMBL" id="SMX23121.1"/>
    </source>
</evidence>
<reference evidence="7 8" key="1">
    <citation type="submission" date="2017-05" db="EMBL/GenBank/DDBJ databases">
        <authorList>
            <person name="Song R."/>
            <person name="Chenine A.L."/>
            <person name="Ruprecht R.M."/>
        </authorList>
    </citation>
    <scope>NUCLEOTIDE SEQUENCE [LARGE SCALE GENOMIC DNA]</scope>
    <source>
        <strain evidence="7 8">CECT 8489</strain>
    </source>
</reference>
<evidence type="ECO:0000256" key="2">
    <source>
        <dbReference type="ARBA" id="ARBA00022723"/>
    </source>
</evidence>
<dbReference type="GO" id="GO:0046872">
    <property type="term" value="F:metal ion binding"/>
    <property type="evidence" value="ECO:0007669"/>
    <property type="project" value="UniProtKB-KW"/>
</dbReference>
<organism evidence="7 8">
    <name type="scientific">Boseongicola aestuarii</name>
    <dbReference type="NCBI Taxonomy" id="1470561"/>
    <lineage>
        <taxon>Bacteria</taxon>
        <taxon>Pseudomonadati</taxon>
        <taxon>Pseudomonadota</taxon>
        <taxon>Alphaproteobacteria</taxon>
        <taxon>Rhodobacterales</taxon>
        <taxon>Paracoccaceae</taxon>
        <taxon>Boseongicola</taxon>
    </lineage>
</organism>
<evidence type="ECO:0000256" key="5">
    <source>
        <dbReference type="SAM" id="SignalP"/>
    </source>
</evidence>
<dbReference type="AlphaFoldDB" id="A0A238IYM9"/>